<dbReference type="Gene3D" id="3.20.20.80">
    <property type="entry name" value="Glycosidases"/>
    <property type="match status" value="1"/>
</dbReference>
<evidence type="ECO:0000313" key="6">
    <source>
        <dbReference type="Proteomes" id="UP000637695"/>
    </source>
</evidence>
<dbReference type="SUPFAM" id="SSF54106">
    <property type="entry name" value="LysM domain"/>
    <property type="match status" value="2"/>
</dbReference>
<keyword evidence="2" id="KW-0326">Glycosidase</keyword>
<evidence type="ECO:0000256" key="1">
    <source>
        <dbReference type="ARBA" id="ARBA00022801"/>
    </source>
</evidence>
<sequence length="424" mass="47966">MQIHVVRRGETLWRIAQQYRVDPERIAALNALPDPNVLLVGQALLIPVPEGVYVVQPGDTAFAIANRYGTTVAQLQQWNPQVDLSRLTAGQVLRVPPLPRRTVETNAYLTDFGAPGQRTVQEAGAYFTYLSPFSHHVRPDGSLEPPGDDPVLPLARQARIAPWCVVTNWAGDMFNSDVAHAFLRNPAAQDAFLRNVLALMRAKGYTGLNVDFEYLYPRDREAYNRFLARIRDPLRQAGYLLSSALAPKFSGTQVGLLYEAHDYEVHGRLCDLVILMTYEWGWAGGPPWAVAPVSEVRRVLDYAVTVIPRDKILMGFPVYARDWTLPFQPGTVAETISPQEALARAIAHQAAIHYHPSYQAPYFRYTDPQGRRHEVWFEDARSIEAKLSLVRAYRLRGMSFWEFPSEIPQLWPLLAAHFQVRKVL</sequence>
<dbReference type="GO" id="GO:0070492">
    <property type="term" value="F:oligosaccharide binding"/>
    <property type="evidence" value="ECO:0007669"/>
    <property type="project" value="TreeGrafter"/>
</dbReference>
<dbReference type="SMART" id="SM00257">
    <property type="entry name" value="LysM"/>
    <property type="match status" value="2"/>
</dbReference>
<dbReference type="RefSeq" id="WP_188882450.1">
    <property type="nucleotide sequence ID" value="NZ_BMOY01000026.1"/>
</dbReference>
<proteinExistence type="predicted"/>
<dbReference type="Pfam" id="PF01476">
    <property type="entry name" value="LysM"/>
    <property type="match status" value="2"/>
</dbReference>
<reference evidence="5" key="2">
    <citation type="submission" date="2020-09" db="EMBL/GenBank/DDBJ databases">
        <authorList>
            <person name="Sun Q."/>
            <person name="Ohkuma M."/>
        </authorList>
    </citation>
    <scope>NUCLEOTIDE SEQUENCE</scope>
    <source>
        <strain evidence="5">JCM 18487</strain>
    </source>
</reference>
<feature type="domain" description="LysM" evidence="3">
    <location>
        <begin position="51"/>
        <end position="95"/>
    </location>
</feature>
<dbReference type="PANTHER" id="PTHR46066:SF2">
    <property type="entry name" value="CHITINASE DOMAIN-CONTAINING PROTEIN 1"/>
    <property type="match status" value="1"/>
</dbReference>
<dbReference type="GO" id="GO:0008061">
    <property type="term" value="F:chitin binding"/>
    <property type="evidence" value="ECO:0007669"/>
    <property type="project" value="InterPro"/>
</dbReference>
<dbReference type="GO" id="GO:0005975">
    <property type="term" value="P:carbohydrate metabolic process"/>
    <property type="evidence" value="ECO:0007669"/>
    <property type="project" value="InterPro"/>
</dbReference>
<dbReference type="CDD" id="cd00118">
    <property type="entry name" value="LysM"/>
    <property type="match status" value="2"/>
</dbReference>
<evidence type="ECO:0000256" key="2">
    <source>
        <dbReference type="ARBA" id="ARBA00023295"/>
    </source>
</evidence>
<name>A0A917KCU8_9BACL</name>
<protein>
    <submittedName>
        <fullName evidence="5">Spore germination protein YaaH</fullName>
    </submittedName>
</protein>
<evidence type="ECO:0000313" key="5">
    <source>
        <dbReference type="EMBL" id="GGJ08607.1"/>
    </source>
</evidence>
<dbReference type="InterPro" id="IPR017853">
    <property type="entry name" value="GH"/>
</dbReference>
<dbReference type="InterPro" id="IPR018392">
    <property type="entry name" value="LysM"/>
</dbReference>
<dbReference type="PROSITE" id="PS51910">
    <property type="entry name" value="GH18_2"/>
    <property type="match status" value="1"/>
</dbReference>
<dbReference type="PROSITE" id="PS51782">
    <property type="entry name" value="LYSM"/>
    <property type="match status" value="2"/>
</dbReference>
<reference evidence="5" key="1">
    <citation type="journal article" date="2014" name="Int. J. Syst. Evol. Microbiol.">
        <title>Complete genome sequence of Corynebacterium casei LMG S-19264T (=DSM 44701T), isolated from a smear-ripened cheese.</title>
        <authorList>
            <consortium name="US DOE Joint Genome Institute (JGI-PGF)"/>
            <person name="Walter F."/>
            <person name="Albersmeier A."/>
            <person name="Kalinowski J."/>
            <person name="Ruckert C."/>
        </authorList>
    </citation>
    <scope>NUCLEOTIDE SEQUENCE</scope>
    <source>
        <strain evidence="5">JCM 18487</strain>
    </source>
</reference>
<feature type="domain" description="GH18" evidence="4">
    <location>
        <begin position="103"/>
        <end position="424"/>
    </location>
</feature>
<keyword evidence="1" id="KW-0378">Hydrolase</keyword>
<dbReference type="AlphaFoldDB" id="A0A917KCU8"/>
<evidence type="ECO:0000259" key="4">
    <source>
        <dbReference type="PROSITE" id="PS51910"/>
    </source>
</evidence>
<feature type="domain" description="LysM" evidence="3">
    <location>
        <begin position="2"/>
        <end position="46"/>
    </location>
</feature>
<organism evidence="5 6">
    <name type="scientific">Alicyclobacillus cellulosilyticus</name>
    <dbReference type="NCBI Taxonomy" id="1003997"/>
    <lineage>
        <taxon>Bacteria</taxon>
        <taxon>Bacillati</taxon>
        <taxon>Bacillota</taxon>
        <taxon>Bacilli</taxon>
        <taxon>Bacillales</taxon>
        <taxon>Alicyclobacillaceae</taxon>
        <taxon>Alicyclobacillus</taxon>
    </lineage>
</organism>
<dbReference type="GO" id="GO:0016798">
    <property type="term" value="F:hydrolase activity, acting on glycosyl bonds"/>
    <property type="evidence" value="ECO:0007669"/>
    <property type="project" value="UniProtKB-KW"/>
</dbReference>
<dbReference type="SMART" id="SM00636">
    <property type="entry name" value="Glyco_18"/>
    <property type="match status" value="1"/>
</dbReference>
<dbReference type="Gene3D" id="3.10.50.10">
    <property type="match status" value="1"/>
</dbReference>
<dbReference type="CDD" id="cd02874">
    <property type="entry name" value="GH18_CFLE_spore_hydrolase"/>
    <property type="match status" value="1"/>
</dbReference>
<dbReference type="GO" id="GO:0012505">
    <property type="term" value="C:endomembrane system"/>
    <property type="evidence" value="ECO:0007669"/>
    <property type="project" value="TreeGrafter"/>
</dbReference>
<dbReference type="PANTHER" id="PTHR46066">
    <property type="entry name" value="CHITINASE DOMAIN-CONTAINING PROTEIN 1 FAMILY MEMBER"/>
    <property type="match status" value="1"/>
</dbReference>
<accession>A0A917KCU8</accession>
<gene>
    <name evidence="5" type="primary">yaaH</name>
    <name evidence="5" type="ORF">GCM10010885_17160</name>
</gene>
<dbReference type="InterPro" id="IPR036779">
    <property type="entry name" value="LysM_dom_sf"/>
</dbReference>
<keyword evidence="6" id="KW-1185">Reference proteome</keyword>
<dbReference type="SUPFAM" id="SSF51445">
    <property type="entry name" value="(Trans)glycosidases"/>
    <property type="match status" value="1"/>
</dbReference>
<dbReference type="Proteomes" id="UP000637695">
    <property type="component" value="Unassembled WGS sequence"/>
</dbReference>
<dbReference type="Pfam" id="PF00704">
    <property type="entry name" value="Glyco_hydro_18"/>
    <property type="match status" value="1"/>
</dbReference>
<dbReference type="InterPro" id="IPR011583">
    <property type="entry name" value="Chitinase_II/V-like_cat"/>
</dbReference>
<dbReference type="Gene3D" id="3.10.350.10">
    <property type="entry name" value="LysM domain"/>
    <property type="match status" value="2"/>
</dbReference>
<dbReference type="EMBL" id="BMOY01000026">
    <property type="protein sequence ID" value="GGJ08607.1"/>
    <property type="molecule type" value="Genomic_DNA"/>
</dbReference>
<dbReference type="InterPro" id="IPR001223">
    <property type="entry name" value="Glyco_hydro18_cat"/>
</dbReference>
<evidence type="ECO:0000259" key="3">
    <source>
        <dbReference type="PROSITE" id="PS51782"/>
    </source>
</evidence>
<dbReference type="InterPro" id="IPR029070">
    <property type="entry name" value="Chitinase_insertion_sf"/>
</dbReference>
<comment type="caution">
    <text evidence="5">The sequence shown here is derived from an EMBL/GenBank/DDBJ whole genome shotgun (WGS) entry which is preliminary data.</text>
</comment>
<dbReference type="InterPro" id="IPR041704">
    <property type="entry name" value="CFLE_GH18"/>
</dbReference>